<reference evidence="1 2" key="1">
    <citation type="submission" date="2018-06" db="EMBL/GenBank/DDBJ databases">
        <authorList>
            <consortium name="Pathogen Informatics"/>
            <person name="Doyle S."/>
        </authorList>
    </citation>
    <scope>NUCLEOTIDE SEQUENCE [LARGE SCALE GENOMIC DNA]</scope>
    <source>
        <strain evidence="1 2">NCTC11343</strain>
    </source>
</reference>
<protein>
    <submittedName>
        <fullName evidence="1">Uncharacterized protein</fullName>
    </submittedName>
</protein>
<name>A0A2X2JIM0_SPHMU</name>
<organism evidence="1 2">
    <name type="scientific">Sphingobacterium multivorum</name>
    <dbReference type="NCBI Taxonomy" id="28454"/>
    <lineage>
        <taxon>Bacteria</taxon>
        <taxon>Pseudomonadati</taxon>
        <taxon>Bacteroidota</taxon>
        <taxon>Sphingobacteriia</taxon>
        <taxon>Sphingobacteriales</taxon>
        <taxon>Sphingobacteriaceae</taxon>
        <taxon>Sphingobacterium</taxon>
    </lineage>
</organism>
<evidence type="ECO:0000313" key="1">
    <source>
        <dbReference type="EMBL" id="SPZ91851.1"/>
    </source>
</evidence>
<dbReference type="GeneID" id="97182319"/>
<gene>
    <name evidence="1" type="ORF">NCTC11343_03894</name>
</gene>
<dbReference type="EMBL" id="UAUU01000011">
    <property type="protein sequence ID" value="SPZ91851.1"/>
    <property type="molecule type" value="Genomic_DNA"/>
</dbReference>
<accession>A0A2X2JIM0</accession>
<proteinExistence type="predicted"/>
<evidence type="ECO:0000313" key="2">
    <source>
        <dbReference type="Proteomes" id="UP000251241"/>
    </source>
</evidence>
<dbReference type="AlphaFoldDB" id="A0A2X2JIM0"/>
<dbReference type="Proteomes" id="UP000251241">
    <property type="component" value="Unassembled WGS sequence"/>
</dbReference>
<dbReference type="RefSeq" id="WP_172462450.1">
    <property type="nucleotide sequence ID" value="NZ_CP069793.1"/>
</dbReference>
<sequence length="53" mass="5866">MNFSVAAIEMRLLEISLVCGAIGKKVNKIYIFSSSIKGTYFASADLRYVIFGE</sequence>